<evidence type="ECO:0000256" key="7">
    <source>
        <dbReference type="ARBA" id="ARBA00022679"/>
    </source>
</evidence>
<dbReference type="FunFam" id="3.40.50.450:FF:000001">
    <property type="entry name" value="ATP-dependent 6-phosphofructokinase"/>
    <property type="match status" value="1"/>
</dbReference>
<feature type="binding site" evidence="15">
    <location>
        <position position="15"/>
    </location>
    <ligand>
        <name>ATP</name>
        <dbReference type="ChEBI" id="CHEBI:30616"/>
    </ligand>
</feature>
<feature type="binding site" evidence="15">
    <location>
        <begin position="25"/>
        <end position="29"/>
    </location>
    <ligand>
        <name>ADP</name>
        <dbReference type="ChEBI" id="CHEBI:456216"/>
        <note>allosteric activator; ligand shared between dimeric partners</note>
    </ligand>
</feature>
<feature type="binding site" description="in other chain" evidence="15">
    <location>
        <begin position="129"/>
        <end position="131"/>
    </location>
    <ligand>
        <name>substrate</name>
        <note>ligand shared between dimeric partners</note>
    </ligand>
</feature>
<dbReference type="EC" id="2.7.1.11" evidence="15"/>
<evidence type="ECO:0000256" key="1">
    <source>
        <dbReference type="ARBA" id="ARBA00001946"/>
    </source>
</evidence>
<dbReference type="GO" id="GO:0005945">
    <property type="term" value="C:6-phosphofructokinase complex"/>
    <property type="evidence" value="ECO:0007669"/>
    <property type="project" value="TreeGrafter"/>
</dbReference>
<dbReference type="RefSeq" id="WP_047808223.1">
    <property type="nucleotide sequence ID" value="NZ_LDZY01000001.1"/>
</dbReference>
<keyword evidence="10 15" id="KW-0418">Kinase</keyword>
<evidence type="ECO:0000256" key="9">
    <source>
        <dbReference type="ARBA" id="ARBA00022741"/>
    </source>
</evidence>
<dbReference type="InterPro" id="IPR022953">
    <property type="entry name" value="ATP_PFK"/>
</dbReference>
<dbReference type="Gene3D" id="3.40.50.460">
    <property type="entry name" value="Phosphofructokinase domain"/>
    <property type="match status" value="1"/>
</dbReference>
<comment type="cofactor">
    <cofactor evidence="1 15">
        <name>Mg(2+)</name>
        <dbReference type="ChEBI" id="CHEBI:18420"/>
    </cofactor>
</comment>
<dbReference type="Gene3D" id="3.40.50.450">
    <property type="match status" value="1"/>
</dbReference>
<dbReference type="PATRIC" id="fig|476652.3.peg.290"/>
<feature type="binding site" evidence="15">
    <location>
        <begin position="106"/>
        <end position="109"/>
    </location>
    <ligand>
        <name>ATP</name>
        <dbReference type="ChEBI" id="CHEBI:30616"/>
    </ligand>
</feature>
<dbReference type="SUPFAM" id="SSF53784">
    <property type="entry name" value="Phosphofructokinase"/>
    <property type="match status" value="1"/>
</dbReference>
<reference evidence="17 18" key="1">
    <citation type="submission" date="2015-06" db="EMBL/GenBank/DDBJ databases">
        <title>Draft genome of the moderately acidophilic sulfate reducer Candidatus Desulfosporosinus acididurans strain M1.</title>
        <authorList>
            <person name="Poehlein A."/>
            <person name="Petzsch P."/>
            <person name="Johnson B.D."/>
            <person name="Schloemann M."/>
            <person name="Daniel R."/>
            <person name="Muehling M."/>
        </authorList>
    </citation>
    <scope>NUCLEOTIDE SEQUENCE [LARGE SCALE GENOMIC DNA]</scope>
    <source>
        <strain evidence="17 18">M1</strain>
    </source>
</reference>
<dbReference type="FunFam" id="3.40.50.460:FF:000002">
    <property type="entry name" value="ATP-dependent 6-phosphofructokinase"/>
    <property type="match status" value="1"/>
</dbReference>
<dbReference type="GO" id="GO:0003872">
    <property type="term" value="F:6-phosphofructokinase activity"/>
    <property type="evidence" value="ECO:0007669"/>
    <property type="project" value="UniProtKB-UniRule"/>
</dbReference>
<comment type="activity regulation">
    <text evidence="15">Allosterically activated by ADP and other diphosphonucleosides, and allosterically inhibited by phosphoenolpyruvate.</text>
</comment>
<dbReference type="PANTHER" id="PTHR13697">
    <property type="entry name" value="PHOSPHOFRUCTOKINASE"/>
    <property type="match status" value="1"/>
</dbReference>
<dbReference type="GO" id="GO:0070095">
    <property type="term" value="F:fructose-6-phosphate binding"/>
    <property type="evidence" value="ECO:0007669"/>
    <property type="project" value="TreeGrafter"/>
</dbReference>
<dbReference type="GO" id="GO:0042802">
    <property type="term" value="F:identical protein binding"/>
    <property type="evidence" value="ECO:0007669"/>
    <property type="project" value="TreeGrafter"/>
</dbReference>
<dbReference type="Proteomes" id="UP000036356">
    <property type="component" value="Unassembled WGS sequence"/>
</dbReference>
<comment type="function">
    <text evidence="2 15">Catalyzes the phosphorylation of D-fructose 6-phosphate to fructose 1,6-bisphosphate by ATP, the first committing step of glycolysis.</text>
</comment>
<keyword evidence="5 15" id="KW-0963">Cytoplasm</keyword>
<sequence>MSDSIKRIGVLTSGGDAPGMNAAVRAVVRKGIFHGLTIFGVHRGYEGLIHGEIQEMSIGSVADIVLRGGTVLKTARSEEMKTPAGQQKALAQLQERKIDALVVIGGDGSFRGAQTLVAQGVKVAGIPGTIDNDIAGTDLTIGFDTAVNTVVDAVSKIRDTASSHDRTFIVEVMGRNCGNIALQAGLACGAESILVPEIPYDLDEISNKLLRGHQRGKNHSIILVAEGVGSAYKIGEELHVRSGFETRITVLGHLQRGGNPSALDVVIAAAMGGKAVEILMANETNRMTAYINQGVVSRPLDDAYGPRRPLNRELYDLANQLSI</sequence>
<dbReference type="GO" id="GO:0061621">
    <property type="term" value="P:canonical glycolysis"/>
    <property type="evidence" value="ECO:0007669"/>
    <property type="project" value="TreeGrafter"/>
</dbReference>
<feature type="binding site" evidence="15">
    <location>
        <position position="107"/>
    </location>
    <ligand>
        <name>Mg(2+)</name>
        <dbReference type="ChEBI" id="CHEBI:18420"/>
        <note>catalytic</note>
    </ligand>
</feature>
<evidence type="ECO:0000256" key="5">
    <source>
        <dbReference type="ARBA" id="ARBA00022490"/>
    </source>
</evidence>
<evidence type="ECO:0000256" key="2">
    <source>
        <dbReference type="ARBA" id="ARBA00002659"/>
    </source>
</evidence>
<keyword evidence="13 15" id="KW-0324">Glycolysis</keyword>
<dbReference type="Pfam" id="PF00365">
    <property type="entry name" value="PFK"/>
    <property type="match status" value="1"/>
</dbReference>
<feature type="binding site" description="in other chain" evidence="15">
    <location>
        <begin position="173"/>
        <end position="175"/>
    </location>
    <ligand>
        <name>substrate</name>
        <note>ligand shared between dimeric partners</note>
    </ligand>
</feature>
<dbReference type="InterPro" id="IPR012828">
    <property type="entry name" value="PFKA_ATP_prok"/>
</dbReference>
<dbReference type="GO" id="GO:0030388">
    <property type="term" value="P:fructose 1,6-bisphosphate metabolic process"/>
    <property type="evidence" value="ECO:0007669"/>
    <property type="project" value="TreeGrafter"/>
</dbReference>
<feature type="binding site" description="in other chain" evidence="15">
    <location>
        <position position="158"/>
    </location>
    <ligand>
        <name>ADP</name>
        <dbReference type="ChEBI" id="CHEBI:456216"/>
        <note>allosteric activator; ligand shared between dimeric partners</note>
    </ligand>
</feature>
<dbReference type="NCBIfam" id="TIGR02482">
    <property type="entry name" value="PFKA_ATP"/>
    <property type="match status" value="1"/>
</dbReference>
<name>A0A0J1FWW4_9FIRM</name>
<comment type="caution">
    <text evidence="17">The sequence shown here is derived from an EMBL/GenBank/DDBJ whole genome shotgun (WGS) entry which is preliminary data.</text>
</comment>
<dbReference type="GO" id="GO:0006002">
    <property type="term" value="P:fructose 6-phosphate metabolic process"/>
    <property type="evidence" value="ECO:0007669"/>
    <property type="project" value="UniProtKB-UniRule"/>
</dbReference>
<feature type="binding site" description="in other chain" evidence="15">
    <location>
        <position position="215"/>
    </location>
    <ligand>
        <name>ADP</name>
        <dbReference type="ChEBI" id="CHEBI:456216"/>
        <note>allosteric activator; ligand shared between dimeric partners</note>
    </ligand>
</feature>
<comment type="pathway">
    <text evidence="4 15">Carbohydrate degradation; glycolysis; D-glyceraldehyde 3-phosphate and glycerone phosphate from D-glucose: step 3/4.</text>
</comment>
<keyword evidence="11 15" id="KW-0067">ATP-binding</keyword>
<dbReference type="PRINTS" id="PR00476">
    <property type="entry name" value="PHFRCTKINASE"/>
</dbReference>
<dbReference type="GO" id="GO:0046872">
    <property type="term" value="F:metal ion binding"/>
    <property type="evidence" value="ECO:0007669"/>
    <property type="project" value="UniProtKB-KW"/>
</dbReference>
<keyword evidence="12 15" id="KW-0460">Magnesium</keyword>
<keyword evidence="7 15" id="KW-0808">Transferase</keyword>
<evidence type="ECO:0000256" key="12">
    <source>
        <dbReference type="ARBA" id="ARBA00022842"/>
    </source>
</evidence>
<dbReference type="InterPro" id="IPR000023">
    <property type="entry name" value="Phosphofructokinase_dom"/>
</dbReference>
<evidence type="ECO:0000256" key="4">
    <source>
        <dbReference type="ARBA" id="ARBA00004679"/>
    </source>
</evidence>
<keyword evidence="8 15" id="KW-0479">Metal-binding</keyword>
<evidence type="ECO:0000256" key="11">
    <source>
        <dbReference type="ARBA" id="ARBA00022840"/>
    </source>
</evidence>
<dbReference type="PANTHER" id="PTHR13697:SF4">
    <property type="entry name" value="ATP-DEPENDENT 6-PHOSPHOFRUCTOKINASE"/>
    <property type="match status" value="1"/>
</dbReference>
<dbReference type="InterPro" id="IPR035966">
    <property type="entry name" value="PKF_sf"/>
</dbReference>
<evidence type="ECO:0000256" key="15">
    <source>
        <dbReference type="HAMAP-Rule" id="MF_00339"/>
    </source>
</evidence>
<proteinExistence type="inferred from homology"/>
<feature type="binding site" evidence="15">
    <location>
        <begin position="76"/>
        <end position="77"/>
    </location>
    <ligand>
        <name>ATP</name>
        <dbReference type="ChEBI" id="CHEBI:30616"/>
    </ligand>
</feature>
<dbReference type="AlphaFoldDB" id="A0A0J1FWW4"/>
<organism evidence="17 18">
    <name type="scientific">Desulfosporosinus acididurans</name>
    <dbReference type="NCBI Taxonomy" id="476652"/>
    <lineage>
        <taxon>Bacteria</taxon>
        <taxon>Bacillati</taxon>
        <taxon>Bacillota</taxon>
        <taxon>Clostridia</taxon>
        <taxon>Eubacteriales</taxon>
        <taxon>Desulfitobacteriaceae</taxon>
        <taxon>Desulfosporosinus</taxon>
    </lineage>
</organism>
<gene>
    <name evidence="15 17" type="primary">pfkA</name>
    <name evidence="17" type="ORF">DEAC_c02920</name>
</gene>
<comment type="catalytic activity">
    <reaction evidence="14 15">
        <text>beta-D-fructose 6-phosphate + ATP = beta-D-fructose 1,6-bisphosphate + ADP + H(+)</text>
        <dbReference type="Rhea" id="RHEA:16109"/>
        <dbReference type="ChEBI" id="CHEBI:15378"/>
        <dbReference type="ChEBI" id="CHEBI:30616"/>
        <dbReference type="ChEBI" id="CHEBI:32966"/>
        <dbReference type="ChEBI" id="CHEBI:57634"/>
        <dbReference type="ChEBI" id="CHEBI:456216"/>
        <dbReference type="EC" id="2.7.1.11"/>
    </reaction>
</comment>
<dbReference type="HAMAP" id="MF_00339">
    <property type="entry name" value="Phosphofructokinase_I_B1"/>
    <property type="match status" value="1"/>
</dbReference>
<feature type="binding site" description="in other chain" evidence="15">
    <location>
        <begin position="253"/>
        <end position="256"/>
    </location>
    <ligand>
        <name>substrate</name>
        <note>ligand shared between dimeric partners</note>
    </ligand>
</feature>
<dbReference type="GO" id="GO:0016208">
    <property type="term" value="F:AMP binding"/>
    <property type="evidence" value="ECO:0007669"/>
    <property type="project" value="TreeGrafter"/>
</dbReference>
<evidence type="ECO:0000256" key="13">
    <source>
        <dbReference type="ARBA" id="ARBA00023152"/>
    </source>
</evidence>
<feature type="binding site" description="in other chain" evidence="15">
    <location>
        <position position="226"/>
    </location>
    <ligand>
        <name>substrate</name>
        <note>ligand shared between dimeric partners</note>
    </ligand>
</feature>
<evidence type="ECO:0000256" key="8">
    <source>
        <dbReference type="ARBA" id="ARBA00022723"/>
    </source>
</evidence>
<protein>
    <recommendedName>
        <fullName evidence="15">ATP-dependent 6-phosphofructokinase</fullName>
        <shortName evidence="15">ATP-PFK</shortName>
        <shortName evidence="15">Phosphofructokinase</shortName>
        <ecNumber evidence="15">2.7.1.11</ecNumber>
    </recommendedName>
    <alternativeName>
        <fullName evidence="15">Phosphohexokinase</fullName>
    </alternativeName>
</protein>
<comment type="similarity">
    <text evidence="15">Belongs to the phosphofructokinase type A (PFKA) family. ATP-dependent PFK group I subfamily. Prokaryotic clade 'B1' sub-subfamily.</text>
</comment>
<comment type="subunit">
    <text evidence="15">Homotetramer.</text>
</comment>
<feature type="binding site" description="in other chain" evidence="15">
    <location>
        <begin position="189"/>
        <end position="191"/>
    </location>
    <ligand>
        <name>ADP</name>
        <dbReference type="ChEBI" id="CHEBI:456216"/>
        <note>allosteric activator; ligand shared between dimeric partners</note>
    </ligand>
</feature>
<feature type="active site" description="Proton acceptor" evidence="15">
    <location>
        <position position="131"/>
    </location>
</feature>
<evidence type="ECO:0000259" key="16">
    <source>
        <dbReference type="Pfam" id="PF00365"/>
    </source>
</evidence>
<feature type="domain" description="Phosphofructokinase" evidence="16">
    <location>
        <begin position="7"/>
        <end position="279"/>
    </location>
</feature>
<dbReference type="GO" id="GO:0048029">
    <property type="term" value="F:monosaccharide binding"/>
    <property type="evidence" value="ECO:0007669"/>
    <property type="project" value="TreeGrafter"/>
</dbReference>
<evidence type="ECO:0000256" key="6">
    <source>
        <dbReference type="ARBA" id="ARBA00022533"/>
    </source>
</evidence>
<feature type="binding site" description="in other chain" evidence="15">
    <location>
        <begin position="217"/>
        <end position="219"/>
    </location>
    <ligand>
        <name>ADP</name>
        <dbReference type="ChEBI" id="CHEBI:456216"/>
        <note>allosteric activator; ligand shared between dimeric partners</note>
    </ligand>
</feature>
<keyword evidence="6 15" id="KW-0021">Allosteric enzyme</keyword>
<keyword evidence="18" id="KW-1185">Reference proteome</keyword>
<dbReference type="NCBIfam" id="NF002872">
    <property type="entry name" value="PRK03202.1"/>
    <property type="match status" value="1"/>
</dbReference>
<dbReference type="PIRSF" id="PIRSF000532">
    <property type="entry name" value="ATP_PFK_prok"/>
    <property type="match status" value="1"/>
</dbReference>
<dbReference type="GO" id="GO:0005524">
    <property type="term" value="F:ATP binding"/>
    <property type="evidence" value="ECO:0007669"/>
    <property type="project" value="UniProtKB-UniRule"/>
</dbReference>
<dbReference type="UniPathway" id="UPA00109">
    <property type="reaction ID" value="UER00182"/>
</dbReference>
<evidence type="ECO:0000256" key="14">
    <source>
        <dbReference type="ARBA" id="ARBA00048070"/>
    </source>
</evidence>
<dbReference type="STRING" id="476652.DEAC_c02920"/>
<dbReference type="EMBL" id="LDZY01000001">
    <property type="protein sequence ID" value="KLU67885.1"/>
    <property type="molecule type" value="Genomic_DNA"/>
</dbReference>
<evidence type="ECO:0000256" key="10">
    <source>
        <dbReference type="ARBA" id="ARBA00022777"/>
    </source>
</evidence>
<evidence type="ECO:0000313" key="17">
    <source>
        <dbReference type="EMBL" id="KLU67885.1"/>
    </source>
</evidence>
<dbReference type="InterPro" id="IPR012003">
    <property type="entry name" value="ATP_PFK_prok-type"/>
</dbReference>
<keyword evidence="9 15" id="KW-0547">Nucleotide-binding</keyword>
<accession>A0A0J1FWW4</accession>
<evidence type="ECO:0000256" key="3">
    <source>
        <dbReference type="ARBA" id="ARBA00004496"/>
    </source>
</evidence>
<feature type="binding site" evidence="15">
    <location>
        <position position="166"/>
    </location>
    <ligand>
        <name>substrate</name>
        <note>ligand shared between dimeric partners</note>
    </ligand>
</feature>
<feature type="binding site" evidence="15">
    <location>
        <position position="247"/>
    </location>
    <ligand>
        <name>substrate</name>
        <note>ligand shared between dimeric partners</note>
    </ligand>
</feature>
<comment type="subcellular location">
    <subcellularLocation>
        <location evidence="3 15">Cytoplasm</location>
    </subcellularLocation>
</comment>
<comment type="caution">
    <text evidence="15">Lacks conserved residue(s) required for the propagation of feature annotation.</text>
</comment>
<evidence type="ECO:0000313" key="18">
    <source>
        <dbReference type="Proteomes" id="UP000036356"/>
    </source>
</evidence>